<evidence type="ECO:0000313" key="10">
    <source>
        <dbReference type="Proteomes" id="UP000634647"/>
    </source>
</evidence>
<reference evidence="7" key="3">
    <citation type="submission" date="2023-06" db="EMBL/GenBank/DDBJ databases">
        <authorList>
            <person name="Sun Q."/>
            <person name="Zhou Y."/>
        </authorList>
    </citation>
    <scope>NUCLEOTIDE SEQUENCE</scope>
    <source>
        <strain evidence="7">CGMCC 1.10859</strain>
    </source>
</reference>
<reference evidence="8 9" key="2">
    <citation type="submission" date="2016-10" db="EMBL/GenBank/DDBJ databases">
        <authorList>
            <person name="Varghese N."/>
            <person name="Submissions S."/>
        </authorList>
    </citation>
    <scope>NUCLEOTIDE SEQUENCE [LARGE SCALE GENOMIC DNA]</scope>
    <source>
        <strain evidence="8 9">DSM 24802</strain>
    </source>
</reference>
<dbReference type="GO" id="GO:0030288">
    <property type="term" value="C:outer membrane-bounded periplasmic space"/>
    <property type="evidence" value="ECO:0007669"/>
    <property type="project" value="TreeGrafter"/>
</dbReference>
<evidence type="ECO:0000256" key="2">
    <source>
        <dbReference type="ARBA" id="ARBA00005001"/>
    </source>
</evidence>
<dbReference type="InterPro" id="IPR014756">
    <property type="entry name" value="Ig_E-set"/>
</dbReference>
<dbReference type="Gene3D" id="2.70.98.10">
    <property type="match status" value="1"/>
</dbReference>
<dbReference type="GO" id="GO:0051274">
    <property type="term" value="P:beta-glucan biosynthetic process"/>
    <property type="evidence" value="ECO:0007669"/>
    <property type="project" value="TreeGrafter"/>
</dbReference>
<proteinExistence type="inferred from homology"/>
<dbReference type="FunFam" id="2.70.98.10:FF:000001">
    <property type="entry name" value="Glucans biosynthesis protein G"/>
    <property type="match status" value="1"/>
</dbReference>
<dbReference type="InterPro" id="IPR011013">
    <property type="entry name" value="Gal_mutarotase_sf_dom"/>
</dbReference>
<dbReference type="PROSITE" id="PS51318">
    <property type="entry name" value="TAT"/>
    <property type="match status" value="1"/>
</dbReference>
<organism evidence="7 10">
    <name type="scientific">Allgaiera indica</name>
    <dbReference type="NCBI Taxonomy" id="765699"/>
    <lineage>
        <taxon>Bacteria</taxon>
        <taxon>Pseudomonadati</taxon>
        <taxon>Pseudomonadota</taxon>
        <taxon>Alphaproteobacteria</taxon>
        <taxon>Rhodobacterales</taxon>
        <taxon>Paracoccaceae</taxon>
        <taxon>Allgaiera</taxon>
    </lineage>
</organism>
<evidence type="ECO:0000313" key="8">
    <source>
        <dbReference type="EMBL" id="SDX40637.1"/>
    </source>
</evidence>
<evidence type="ECO:0000256" key="3">
    <source>
        <dbReference type="ARBA" id="ARBA00009284"/>
    </source>
</evidence>
<accession>A0AAN5A0X0</accession>
<protein>
    <submittedName>
        <fullName evidence="7 8">Glucans biosynthesis protein</fullName>
    </submittedName>
</protein>
<dbReference type="InterPro" id="IPR013783">
    <property type="entry name" value="Ig-like_fold"/>
</dbReference>
<dbReference type="InterPro" id="IPR007444">
    <property type="entry name" value="Glucan_biosyn_MdoG_C"/>
</dbReference>
<gene>
    <name evidence="7" type="primary">opgG</name>
    <name evidence="7" type="ORF">GCM10008024_31340</name>
    <name evidence="8" type="ORF">SAMN05444006_11561</name>
</gene>
<sequence length="554" mass="61034">MPHVSDSRLFASSPHPGRRRVLGYLAASTVLAGGLPRAARAAGQDAATTPAPAAAAPAPAAVAPAPEAPRPFSYDILAQEMKARAAKPHVERTLANSPLTKLTYDDYQRIQFRRDHARWQGKEEMFRLEAFYLGWLYKTPVELYQVEDGKATKMAFRNEDFQFYNPISVKIPETGPLPGVAGFRLNTPLNRPDKFDEMVSFLGASYFRALGRGNVYGLSARGLSVNTAISGAEEFPEFTNFYLEKPAPAAETVTLYAALESPSLTGAYRFVMKPGAATTMEVTVQLFLRADIQQLGVAPLTSMYLFGGNDPGNFNDFRPEVHDSDGLMLDDGGDLRYWRPLNNPPQLATSYFSAENPRAFGLMQRDRNWNDYLDAQAFYNLRPSLKVEPLGDWGKGAVRLVEIPSQSEANDNIVAFWIPSAPAKAGDALTFAYRLSWGMLPLPPDQTLAHVQRTRTGHGGVAATKSKLDSRKFIVDFEGGLLGNLPSNADVKARLTVAKGKVEQQTLSKIEGTKTWRFVVDVSAPKGTIIELSAVIEGYGRTLSETWLYQWIKE</sequence>
<dbReference type="EMBL" id="BNAB01000016">
    <property type="protein sequence ID" value="GHE04369.1"/>
    <property type="molecule type" value="Genomic_DNA"/>
</dbReference>
<dbReference type="PANTHER" id="PTHR30504">
    <property type="entry name" value="GLUCANS BIOSYNTHESIS PROTEIN"/>
    <property type="match status" value="1"/>
</dbReference>
<dbReference type="Proteomes" id="UP000199541">
    <property type="component" value="Unassembled WGS sequence"/>
</dbReference>
<dbReference type="InterPro" id="IPR014438">
    <property type="entry name" value="Glucan_biosyn_MdoG/MdoD"/>
</dbReference>
<comment type="similarity">
    <text evidence="3">Belongs to the OpgD/OpgG family.</text>
</comment>
<evidence type="ECO:0000313" key="7">
    <source>
        <dbReference type="EMBL" id="GHE04369.1"/>
    </source>
</evidence>
<dbReference type="GO" id="GO:0003824">
    <property type="term" value="F:catalytic activity"/>
    <property type="evidence" value="ECO:0007669"/>
    <property type="project" value="InterPro"/>
</dbReference>
<evidence type="ECO:0000256" key="5">
    <source>
        <dbReference type="ARBA" id="ARBA00022764"/>
    </source>
</evidence>
<evidence type="ECO:0000259" key="6">
    <source>
        <dbReference type="Pfam" id="PF04349"/>
    </source>
</evidence>
<keyword evidence="9" id="KW-1185">Reference proteome</keyword>
<keyword evidence="4" id="KW-0732">Signal</keyword>
<keyword evidence="5" id="KW-0574">Periplasm</keyword>
<dbReference type="InterPro" id="IPR014718">
    <property type="entry name" value="GH-type_carb-bd"/>
</dbReference>
<comment type="pathway">
    <text evidence="2">Glycan metabolism; osmoregulated periplasmic glucan (OPG) biosynthesis.</text>
</comment>
<comment type="subcellular location">
    <subcellularLocation>
        <location evidence="1">Periplasm</location>
    </subcellularLocation>
</comment>
<comment type="caution">
    <text evidence="7">The sequence shown here is derived from an EMBL/GenBank/DDBJ whole genome shotgun (WGS) entry which is preliminary data.</text>
</comment>
<name>A0AAN5A0X0_9RHOB</name>
<dbReference type="Proteomes" id="UP000634647">
    <property type="component" value="Unassembled WGS sequence"/>
</dbReference>
<evidence type="ECO:0000313" key="9">
    <source>
        <dbReference type="Proteomes" id="UP000199541"/>
    </source>
</evidence>
<dbReference type="Pfam" id="PF04349">
    <property type="entry name" value="MdoG"/>
    <property type="match status" value="1"/>
</dbReference>
<dbReference type="PANTHER" id="PTHR30504:SF3">
    <property type="entry name" value="GLUCANS BIOSYNTHESIS PROTEIN D"/>
    <property type="match status" value="1"/>
</dbReference>
<dbReference type="Gene3D" id="2.60.40.10">
    <property type="entry name" value="Immunoglobulins"/>
    <property type="match status" value="1"/>
</dbReference>
<dbReference type="InterPro" id="IPR006311">
    <property type="entry name" value="TAT_signal"/>
</dbReference>
<reference evidence="7" key="1">
    <citation type="journal article" date="2014" name="Int. J. Syst. Evol. Microbiol.">
        <title>Complete genome sequence of Corynebacterium casei LMG S-19264T (=DSM 44701T), isolated from a smear-ripened cheese.</title>
        <authorList>
            <consortium name="US DOE Joint Genome Institute (JGI-PGF)"/>
            <person name="Walter F."/>
            <person name="Albersmeier A."/>
            <person name="Kalinowski J."/>
            <person name="Ruckert C."/>
        </authorList>
    </citation>
    <scope>NUCLEOTIDE SEQUENCE</scope>
    <source>
        <strain evidence="7">CGMCC 1.10859</strain>
    </source>
</reference>
<dbReference type="EMBL" id="FNOB01000015">
    <property type="protein sequence ID" value="SDX40637.1"/>
    <property type="molecule type" value="Genomic_DNA"/>
</dbReference>
<dbReference type="GO" id="GO:0030246">
    <property type="term" value="F:carbohydrate binding"/>
    <property type="evidence" value="ECO:0007669"/>
    <property type="project" value="InterPro"/>
</dbReference>
<evidence type="ECO:0000256" key="1">
    <source>
        <dbReference type="ARBA" id="ARBA00004418"/>
    </source>
</evidence>
<dbReference type="SUPFAM" id="SSF81296">
    <property type="entry name" value="E set domains"/>
    <property type="match status" value="1"/>
</dbReference>
<evidence type="ECO:0000256" key="4">
    <source>
        <dbReference type="ARBA" id="ARBA00022729"/>
    </source>
</evidence>
<feature type="domain" description="Glucan biosynthesis periplasmic MdoG C-terminal" evidence="6">
    <location>
        <begin position="72"/>
        <end position="551"/>
    </location>
</feature>
<dbReference type="SUPFAM" id="SSF74650">
    <property type="entry name" value="Galactose mutarotase-like"/>
    <property type="match status" value="1"/>
</dbReference>
<dbReference type="PIRSF" id="PIRSF006281">
    <property type="entry name" value="MdoG"/>
    <property type="match status" value="1"/>
</dbReference>
<dbReference type="AlphaFoldDB" id="A0AAN5A0X0"/>
<dbReference type="RefSeq" id="WP_035837533.1">
    <property type="nucleotide sequence ID" value="NZ_BNAB01000016.1"/>
</dbReference>